<feature type="chain" id="PRO_5040399533" description="Ig-like domain-containing protein" evidence="2">
    <location>
        <begin position="23"/>
        <end position="422"/>
    </location>
</feature>
<protein>
    <recommendedName>
        <fullName evidence="3">Ig-like domain-containing protein</fullName>
    </recommendedName>
</protein>
<dbReference type="SMART" id="SM00408">
    <property type="entry name" value="IGc2"/>
    <property type="match status" value="2"/>
</dbReference>
<dbReference type="Gene3D" id="2.60.40.10">
    <property type="entry name" value="Immunoglobulins"/>
    <property type="match status" value="3"/>
</dbReference>
<evidence type="ECO:0000313" key="5">
    <source>
        <dbReference type="Proteomes" id="UP001153269"/>
    </source>
</evidence>
<dbReference type="Proteomes" id="UP001153269">
    <property type="component" value="Unassembled WGS sequence"/>
</dbReference>
<sequence length="422" mass="46426">MYTEHRDLTWILSLLLLSGVLGNEWKVEYQPSVCAVKGSSVVIPCSFDYPKNERVKQVMWGHESKDIFEGPFIFDSASNNQSSVYQYIGDQSHNCSLKINPGKHNITGKYTFRFITESSAGKWTGQEGSILKIVDLKTSVTNTSGHGAIKEGDSVNVTCRNGCDGADASSAFIWFKNGELIHEGPSLYWRNISPSNSGNYTCSLKAHRGTTSGVVNINVEHGPKNTSVSVRPSTEVNVGSSLTLTCSSRANPSVEKYSWFKVDDGDIVIGENNSELHFREVSLAAGGRYLCRATNRHGSQNSPVVTLKVKAHFPYIIVIATAAAALLIVAAVVIALRRCKEKRAREPEADHEEDQQNTLYLNWPIPDNSAEGYPCVGDKTETLYTTIDFNLKRKSNTQQQTDSHSNDEGAIYSLLQFPGSNS</sequence>
<feature type="signal peptide" evidence="2">
    <location>
        <begin position="1"/>
        <end position="22"/>
    </location>
</feature>
<dbReference type="EMBL" id="CADEAL010000773">
    <property type="protein sequence ID" value="CAB1425004.1"/>
    <property type="molecule type" value="Genomic_DNA"/>
</dbReference>
<dbReference type="InterPro" id="IPR003598">
    <property type="entry name" value="Ig_sub2"/>
</dbReference>
<name>A0A9N7U4S7_PLEPL</name>
<dbReference type="InterPro" id="IPR036179">
    <property type="entry name" value="Ig-like_dom_sf"/>
</dbReference>
<feature type="transmembrane region" description="Helical" evidence="1">
    <location>
        <begin position="313"/>
        <end position="336"/>
    </location>
</feature>
<gene>
    <name evidence="4" type="ORF">PLEPLA_LOCUS12934</name>
</gene>
<dbReference type="CDD" id="cd00096">
    <property type="entry name" value="Ig"/>
    <property type="match status" value="1"/>
</dbReference>
<keyword evidence="5" id="KW-1185">Reference proteome</keyword>
<organism evidence="4 5">
    <name type="scientific">Pleuronectes platessa</name>
    <name type="common">European plaice</name>
    <dbReference type="NCBI Taxonomy" id="8262"/>
    <lineage>
        <taxon>Eukaryota</taxon>
        <taxon>Metazoa</taxon>
        <taxon>Chordata</taxon>
        <taxon>Craniata</taxon>
        <taxon>Vertebrata</taxon>
        <taxon>Euteleostomi</taxon>
        <taxon>Actinopterygii</taxon>
        <taxon>Neopterygii</taxon>
        <taxon>Teleostei</taxon>
        <taxon>Neoteleostei</taxon>
        <taxon>Acanthomorphata</taxon>
        <taxon>Carangaria</taxon>
        <taxon>Pleuronectiformes</taxon>
        <taxon>Pleuronectoidei</taxon>
        <taxon>Pleuronectidae</taxon>
        <taxon>Pleuronectes</taxon>
    </lineage>
</organism>
<proteinExistence type="predicted"/>
<keyword evidence="1" id="KW-0812">Transmembrane</keyword>
<feature type="domain" description="Ig-like" evidence="3">
    <location>
        <begin position="138"/>
        <end position="218"/>
    </location>
</feature>
<comment type="caution">
    <text evidence="4">The sequence shown here is derived from an EMBL/GenBank/DDBJ whole genome shotgun (WGS) entry which is preliminary data.</text>
</comment>
<dbReference type="AlphaFoldDB" id="A0A9N7U4S7"/>
<keyword evidence="2" id="KW-0732">Signal</keyword>
<accession>A0A9N7U4S7</accession>
<dbReference type="InterPro" id="IPR013783">
    <property type="entry name" value="Ig-like_fold"/>
</dbReference>
<dbReference type="Pfam" id="PF13895">
    <property type="entry name" value="Ig_2"/>
    <property type="match status" value="2"/>
</dbReference>
<dbReference type="SMART" id="SM00409">
    <property type="entry name" value="IG"/>
    <property type="match status" value="3"/>
</dbReference>
<reference evidence="4" key="1">
    <citation type="submission" date="2020-03" db="EMBL/GenBank/DDBJ databases">
        <authorList>
            <person name="Weist P."/>
        </authorList>
    </citation>
    <scope>NUCLEOTIDE SEQUENCE</scope>
</reference>
<dbReference type="PANTHER" id="PTHR46013:SF4">
    <property type="entry name" value="B-CELL RECEPTOR CD22-RELATED"/>
    <property type="match status" value="1"/>
</dbReference>
<feature type="domain" description="Ig-like" evidence="3">
    <location>
        <begin position="223"/>
        <end position="306"/>
    </location>
</feature>
<dbReference type="InterPro" id="IPR003599">
    <property type="entry name" value="Ig_sub"/>
</dbReference>
<dbReference type="InterPro" id="IPR007110">
    <property type="entry name" value="Ig-like_dom"/>
</dbReference>
<evidence type="ECO:0000256" key="2">
    <source>
        <dbReference type="SAM" id="SignalP"/>
    </source>
</evidence>
<evidence type="ECO:0000256" key="1">
    <source>
        <dbReference type="SAM" id="Phobius"/>
    </source>
</evidence>
<dbReference type="SUPFAM" id="SSF48726">
    <property type="entry name" value="Immunoglobulin"/>
    <property type="match status" value="3"/>
</dbReference>
<dbReference type="PROSITE" id="PS50835">
    <property type="entry name" value="IG_LIKE"/>
    <property type="match status" value="2"/>
</dbReference>
<evidence type="ECO:0000259" key="3">
    <source>
        <dbReference type="PROSITE" id="PS50835"/>
    </source>
</evidence>
<keyword evidence="1" id="KW-1133">Transmembrane helix</keyword>
<dbReference type="PANTHER" id="PTHR46013">
    <property type="entry name" value="VASCULAR CELL ADHESION MOLECULE 1"/>
    <property type="match status" value="1"/>
</dbReference>
<evidence type="ECO:0000313" key="4">
    <source>
        <dbReference type="EMBL" id="CAB1425004.1"/>
    </source>
</evidence>
<keyword evidence="1" id="KW-0472">Membrane</keyword>